<proteinExistence type="predicted"/>
<keyword evidence="3" id="KW-1185">Reference proteome</keyword>
<comment type="caution">
    <text evidence="2">The sequence shown here is derived from an EMBL/GenBank/DDBJ whole genome shotgun (WGS) entry which is preliminary data.</text>
</comment>
<feature type="region of interest" description="Disordered" evidence="1">
    <location>
        <begin position="17"/>
        <end position="68"/>
    </location>
</feature>
<gene>
    <name evidence="2" type="ORF">NRB56_40850</name>
</gene>
<organism evidence="2 3">
    <name type="scientific">Nocardia aurantia</name>
    <dbReference type="NCBI Taxonomy" id="2585199"/>
    <lineage>
        <taxon>Bacteria</taxon>
        <taxon>Bacillati</taxon>
        <taxon>Actinomycetota</taxon>
        <taxon>Actinomycetes</taxon>
        <taxon>Mycobacteriales</taxon>
        <taxon>Nocardiaceae</taxon>
        <taxon>Nocardia</taxon>
    </lineage>
</organism>
<accession>A0A7K0DRY3</accession>
<evidence type="ECO:0000313" key="2">
    <source>
        <dbReference type="EMBL" id="MQY28501.1"/>
    </source>
</evidence>
<feature type="compositionally biased region" description="Basic and acidic residues" evidence="1">
    <location>
        <begin position="51"/>
        <end position="68"/>
    </location>
</feature>
<reference evidence="2 3" key="1">
    <citation type="submission" date="2019-10" db="EMBL/GenBank/DDBJ databases">
        <title>Nocardia macrotermitis sp. nov. and Nocardia aurantia sp. nov., isolated from the gut of fungus growing-termite Macrotermes natalensis.</title>
        <authorList>
            <person name="Benndorf R."/>
            <person name="Schwitalla J."/>
            <person name="Martin K."/>
            <person name="De Beer W."/>
            <person name="Kaster A.-K."/>
            <person name="Vollmers J."/>
            <person name="Poulsen M."/>
            <person name="Beemelmanns C."/>
        </authorList>
    </citation>
    <scope>NUCLEOTIDE SEQUENCE [LARGE SCALE GENOMIC DNA]</scope>
    <source>
        <strain evidence="2 3">RB56</strain>
    </source>
</reference>
<dbReference type="AlphaFoldDB" id="A0A7K0DRY3"/>
<name>A0A7K0DRY3_9NOCA</name>
<protein>
    <submittedName>
        <fullName evidence="2">Uncharacterized protein</fullName>
    </submittedName>
</protein>
<evidence type="ECO:0000313" key="3">
    <source>
        <dbReference type="Proteomes" id="UP000431401"/>
    </source>
</evidence>
<evidence type="ECO:0000256" key="1">
    <source>
        <dbReference type="SAM" id="MobiDB-lite"/>
    </source>
</evidence>
<dbReference type="Proteomes" id="UP000431401">
    <property type="component" value="Unassembled WGS sequence"/>
</dbReference>
<feature type="compositionally biased region" description="Basic and acidic residues" evidence="1">
    <location>
        <begin position="32"/>
        <end position="42"/>
    </location>
</feature>
<dbReference type="EMBL" id="WEGI01000009">
    <property type="protein sequence ID" value="MQY28501.1"/>
    <property type="molecule type" value="Genomic_DNA"/>
</dbReference>
<sequence>MDTVFTGLTSSLDVTVSGTLSVGTSPPPTLFDRGRSGKRFAEPSRVAARVESSRRHEAWWPGRRDSAT</sequence>